<comment type="caution">
    <text evidence="4">The sequence shown here is derived from an EMBL/GenBank/DDBJ whole genome shotgun (WGS) entry which is preliminary data.</text>
</comment>
<feature type="region of interest" description="Disordered" evidence="2">
    <location>
        <begin position="155"/>
        <end position="195"/>
    </location>
</feature>
<feature type="compositionally biased region" description="Low complexity" evidence="2">
    <location>
        <begin position="159"/>
        <end position="187"/>
    </location>
</feature>
<dbReference type="PANTHER" id="PTHR45526">
    <property type="entry name" value="TRANSCRIPTIONAL REGULATORY PROTEIN DPIA"/>
    <property type="match status" value="1"/>
</dbReference>
<dbReference type="Gene3D" id="3.40.50.2300">
    <property type="match status" value="1"/>
</dbReference>
<dbReference type="Gene3D" id="1.10.10.10">
    <property type="entry name" value="Winged helix-like DNA-binding domain superfamily/Winged helix DNA-binding domain"/>
    <property type="match status" value="1"/>
</dbReference>
<organism evidence="4 5">
    <name type="scientific">Dietzia natronolimnaea</name>
    <dbReference type="NCBI Taxonomy" id="161920"/>
    <lineage>
        <taxon>Bacteria</taxon>
        <taxon>Bacillati</taxon>
        <taxon>Actinomycetota</taxon>
        <taxon>Actinomycetes</taxon>
        <taxon>Mycobacteriales</taxon>
        <taxon>Dietziaceae</taxon>
        <taxon>Dietzia</taxon>
    </lineage>
</organism>
<reference evidence="5" key="1">
    <citation type="submission" date="2017-09" db="EMBL/GenBank/DDBJ databases">
        <authorList>
            <person name="Zhang Y."/>
            <person name="Huang X."/>
            <person name="Liu J."/>
            <person name="Lu L."/>
            <person name="Peng K."/>
        </authorList>
    </citation>
    <scope>NUCLEOTIDE SEQUENCE [LARGE SCALE GENOMIC DNA]</scope>
    <source>
        <strain evidence="5">S-XJ-1</strain>
    </source>
</reference>
<name>A0A2A2WS54_9ACTN</name>
<feature type="domain" description="Response regulatory" evidence="3">
    <location>
        <begin position="12"/>
        <end position="129"/>
    </location>
</feature>
<keyword evidence="1" id="KW-0597">Phosphoprotein</keyword>
<gene>
    <name evidence="4" type="ORF">CEY15_05695</name>
</gene>
<dbReference type="Proteomes" id="UP000218810">
    <property type="component" value="Unassembled WGS sequence"/>
</dbReference>
<dbReference type="InterPro" id="IPR051271">
    <property type="entry name" value="2C-system_Tx_regulators"/>
</dbReference>
<feature type="modified residue" description="4-aspartylphosphate" evidence="1">
    <location>
        <position position="63"/>
    </location>
</feature>
<dbReference type="SUPFAM" id="SSF52172">
    <property type="entry name" value="CheY-like"/>
    <property type="match status" value="1"/>
</dbReference>
<dbReference type="PANTHER" id="PTHR45526:SF1">
    <property type="entry name" value="TRANSCRIPTIONAL REGULATORY PROTEIN DCUR-RELATED"/>
    <property type="match status" value="1"/>
</dbReference>
<dbReference type="GO" id="GO:0000156">
    <property type="term" value="F:phosphorelay response regulator activity"/>
    <property type="evidence" value="ECO:0007669"/>
    <property type="project" value="TreeGrafter"/>
</dbReference>
<dbReference type="EMBL" id="NTGA01000011">
    <property type="protein sequence ID" value="PAY24042.1"/>
    <property type="molecule type" value="Genomic_DNA"/>
</dbReference>
<dbReference type="InterPro" id="IPR036390">
    <property type="entry name" value="WH_DNA-bd_sf"/>
</dbReference>
<proteinExistence type="predicted"/>
<dbReference type="InterPro" id="IPR001789">
    <property type="entry name" value="Sig_transdc_resp-reg_receiver"/>
</dbReference>
<dbReference type="GO" id="GO:0003677">
    <property type="term" value="F:DNA binding"/>
    <property type="evidence" value="ECO:0007669"/>
    <property type="project" value="UniProtKB-KW"/>
</dbReference>
<dbReference type="InterPro" id="IPR036388">
    <property type="entry name" value="WH-like_DNA-bd_sf"/>
</dbReference>
<accession>A0A2A2WS54</accession>
<sequence length="264" mass="27332">MTGEGQGSRAIRTLIVDDDPVARRLHSRYVEGVAGFSVAAAVADGQAAVGWVAGGGIDLVLLDIGLPGFSGIEVLHRIRTISRRPISVIVVSSLRDRVTVRQALSGQVAGYLVKPFTRAAMVDRLERFRSEFGAGPPAELDSFGQGEIDALLRRGAGRGPTAPAGSASAPAGSGTAPAGPAPASGNRAPERLPKGLSEPTLNAVLAALDDGAGHSAAEVARASGASRATVRRYLDHLHRNGAVDVSHRYGGRGRPELLYRIVVS</sequence>
<dbReference type="RefSeq" id="WP_095717644.1">
    <property type="nucleotide sequence ID" value="NZ_NTGA01000011.1"/>
</dbReference>
<protein>
    <submittedName>
        <fullName evidence="4">DNA-binding response regulator</fullName>
    </submittedName>
</protein>
<keyword evidence="5" id="KW-1185">Reference proteome</keyword>
<dbReference type="InterPro" id="IPR005471">
    <property type="entry name" value="Tscrpt_reg_IclR_N"/>
</dbReference>
<evidence type="ECO:0000259" key="3">
    <source>
        <dbReference type="PROSITE" id="PS50110"/>
    </source>
</evidence>
<dbReference type="InterPro" id="IPR011006">
    <property type="entry name" value="CheY-like_superfamily"/>
</dbReference>
<dbReference type="Pfam" id="PF09339">
    <property type="entry name" value="HTH_IclR"/>
    <property type="match status" value="1"/>
</dbReference>
<dbReference type="OrthoDB" id="7187989at2"/>
<dbReference type="Pfam" id="PF00072">
    <property type="entry name" value="Response_reg"/>
    <property type="match status" value="1"/>
</dbReference>
<evidence type="ECO:0000313" key="5">
    <source>
        <dbReference type="Proteomes" id="UP000218810"/>
    </source>
</evidence>
<dbReference type="PROSITE" id="PS50110">
    <property type="entry name" value="RESPONSE_REGULATORY"/>
    <property type="match status" value="1"/>
</dbReference>
<evidence type="ECO:0000256" key="2">
    <source>
        <dbReference type="SAM" id="MobiDB-lite"/>
    </source>
</evidence>
<dbReference type="SMART" id="SM00448">
    <property type="entry name" value="REC"/>
    <property type="match status" value="1"/>
</dbReference>
<dbReference type="GO" id="GO:0006355">
    <property type="term" value="P:regulation of DNA-templated transcription"/>
    <property type="evidence" value="ECO:0007669"/>
    <property type="project" value="InterPro"/>
</dbReference>
<keyword evidence="4" id="KW-0238">DNA-binding</keyword>
<dbReference type="SUPFAM" id="SSF46785">
    <property type="entry name" value="Winged helix' DNA-binding domain"/>
    <property type="match status" value="1"/>
</dbReference>
<evidence type="ECO:0000313" key="4">
    <source>
        <dbReference type="EMBL" id="PAY24042.1"/>
    </source>
</evidence>
<evidence type="ECO:0000256" key="1">
    <source>
        <dbReference type="PROSITE-ProRule" id="PRU00169"/>
    </source>
</evidence>
<dbReference type="AlphaFoldDB" id="A0A2A2WS54"/>